<keyword evidence="1" id="KW-0560">Oxidoreductase</keyword>
<evidence type="ECO:0000313" key="2">
    <source>
        <dbReference type="Proteomes" id="UP001187239"/>
    </source>
</evidence>
<evidence type="ECO:0000313" key="1">
    <source>
        <dbReference type="EMBL" id="MDV0611939.1"/>
    </source>
</evidence>
<reference evidence="1" key="1">
    <citation type="submission" date="2023-10" db="EMBL/GenBank/DDBJ databases">
        <title>Surveillance and assessment of the effects of hospital wastewater treatment on clearance of pathogenic bacterial and antimicrobial resistance genes.</title>
        <authorList>
            <person name="Wu Y."/>
        </authorList>
    </citation>
    <scope>NUCLEOTIDE SEQUENCE</scope>
    <source>
        <strain evidence="1">23-M-SY-8</strain>
    </source>
</reference>
<dbReference type="PANTHER" id="PTHR20883">
    <property type="entry name" value="PHYTANOYL-COA DIOXYGENASE DOMAIN CONTAINING 1"/>
    <property type="match status" value="1"/>
</dbReference>
<proteinExistence type="predicted"/>
<keyword evidence="1" id="KW-0223">Dioxygenase</keyword>
<comment type="caution">
    <text evidence="1">The sequence shown here is derived from an EMBL/GenBank/DDBJ whole genome shotgun (WGS) entry which is preliminary data.</text>
</comment>
<accession>A0AAE4MRF3</accession>
<gene>
    <name evidence="1" type="ORF">RZO73_15575</name>
</gene>
<dbReference type="PANTHER" id="PTHR20883:SF14">
    <property type="entry name" value="PHYTANOYL-COA DIOXYGENASE"/>
    <property type="match status" value="1"/>
</dbReference>
<name>A0AAE4MRF3_9ENTR</name>
<organism evidence="1 2">
    <name type="scientific">Klebsiella quasipneumoniae subsp. similipneumoniae</name>
    <dbReference type="NCBI Taxonomy" id="1463164"/>
    <lineage>
        <taxon>Bacteria</taxon>
        <taxon>Pseudomonadati</taxon>
        <taxon>Pseudomonadota</taxon>
        <taxon>Gammaproteobacteria</taxon>
        <taxon>Enterobacterales</taxon>
        <taxon>Enterobacteriaceae</taxon>
        <taxon>Klebsiella/Raoultella group</taxon>
        <taxon>Klebsiella</taxon>
        <taxon>Klebsiella pneumoniae complex</taxon>
    </lineage>
</organism>
<dbReference type="Gene3D" id="2.60.120.620">
    <property type="entry name" value="q2cbj1_9rhob like domain"/>
    <property type="match status" value="1"/>
</dbReference>
<dbReference type="SUPFAM" id="SSF51197">
    <property type="entry name" value="Clavaminate synthase-like"/>
    <property type="match status" value="1"/>
</dbReference>
<sequence>MIDAADIKFYQDNGYMLVKKLFGQDKITKGLIAIDEILLRNDADKNSEKEPKDSTVVRRIWSPTQKHETFVELAEDKQLLDVVQSLIGEDILFHYSKLNMKGPRVGSIVEWHQDFSYYPHTNTDLLTALIFLDDANKENGCLRVIPGSHRKGLLSHDIDGFFRGKLSDIDEDDAVYIEAEAGDVLFLHCLCMHASAVNSSPVPRRTFLPAYRSADAFPIYFGPHAAHNEAGIKLLRGQVSRQARVDSGIHYLPIARSEFGSIYEVQEGSHESKSVDAMKKSGYAV</sequence>
<dbReference type="AlphaFoldDB" id="A0AAE4MRF3"/>
<dbReference type="InterPro" id="IPR008775">
    <property type="entry name" value="Phytyl_CoA_dOase-like"/>
</dbReference>
<dbReference type="EMBL" id="JAWHXQ010000008">
    <property type="protein sequence ID" value="MDV0611939.1"/>
    <property type="molecule type" value="Genomic_DNA"/>
</dbReference>
<dbReference type="Proteomes" id="UP001187239">
    <property type="component" value="Unassembled WGS sequence"/>
</dbReference>
<dbReference type="GO" id="GO:0005506">
    <property type="term" value="F:iron ion binding"/>
    <property type="evidence" value="ECO:0007669"/>
    <property type="project" value="UniProtKB-ARBA"/>
</dbReference>
<dbReference type="Pfam" id="PF05721">
    <property type="entry name" value="PhyH"/>
    <property type="match status" value="1"/>
</dbReference>
<protein>
    <submittedName>
        <fullName evidence="1">Phytanoyl-CoA dioxygenase family protein</fullName>
    </submittedName>
</protein>
<dbReference type="GO" id="GO:0016706">
    <property type="term" value="F:2-oxoglutarate-dependent dioxygenase activity"/>
    <property type="evidence" value="ECO:0007669"/>
    <property type="project" value="UniProtKB-ARBA"/>
</dbReference>